<keyword evidence="2" id="KW-0482">Metalloprotease</keyword>
<gene>
    <name evidence="2" type="ORF">K8V82_02620</name>
</gene>
<organism evidence="2 3">
    <name type="scientific">Lachnoclostridium phocaeense</name>
    <dbReference type="NCBI Taxonomy" id="1871021"/>
    <lineage>
        <taxon>Bacteria</taxon>
        <taxon>Bacillati</taxon>
        <taxon>Bacillota</taxon>
        <taxon>Clostridia</taxon>
        <taxon>Lachnospirales</taxon>
        <taxon>Lachnospiraceae</taxon>
    </lineage>
</organism>
<evidence type="ECO:0000256" key="1">
    <source>
        <dbReference type="SAM" id="Phobius"/>
    </source>
</evidence>
<protein>
    <submittedName>
        <fullName evidence="2">PrsW family intramembrane metalloprotease</fullName>
    </submittedName>
</protein>
<dbReference type="Proteomes" id="UP000769156">
    <property type="component" value="Unassembled WGS sequence"/>
</dbReference>
<keyword evidence="1" id="KW-0472">Membrane</keyword>
<proteinExistence type="predicted"/>
<feature type="transmembrane region" description="Helical" evidence="1">
    <location>
        <begin position="123"/>
        <end position="149"/>
    </location>
</feature>
<dbReference type="AlphaFoldDB" id="A0A921I196"/>
<dbReference type="GO" id="GO:0008237">
    <property type="term" value="F:metallopeptidase activity"/>
    <property type="evidence" value="ECO:0007669"/>
    <property type="project" value="UniProtKB-KW"/>
</dbReference>
<comment type="caution">
    <text evidence="2">The sequence shown here is derived from an EMBL/GenBank/DDBJ whole genome shotgun (WGS) entry which is preliminary data.</text>
</comment>
<reference evidence="2" key="2">
    <citation type="submission" date="2021-09" db="EMBL/GenBank/DDBJ databases">
        <authorList>
            <person name="Gilroy R."/>
        </authorList>
    </citation>
    <scope>NUCLEOTIDE SEQUENCE</scope>
    <source>
        <strain evidence="2">ChiSjej5B23-16112</strain>
    </source>
</reference>
<dbReference type="Pfam" id="PF13367">
    <property type="entry name" value="PrsW-protease"/>
    <property type="match status" value="1"/>
</dbReference>
<evidence type="ECO:0000313" key="3">
    <source>
        <dbReference type="Proteomes" id="UP000769156"/>
    </source>
</evidence>
<keyword evidence="1" id="KW-1133">Transmembrane helix</keyword>
<reference evidence="2" key="1">
    <citation type="journal article" date="2021" name="PeerJ">
        <title>Extensive microbial diversity within the chicken gut microbiome revealed by metagenomics and culture.</title>
        <authorList>
            <person name="Gilroy R."/>
            <person name="Ravi A."/>
            <person name="Getino M."/>
            <person name="Pursley I."/>
            <person name="Horton D.L."/>
            <person name="Alikhan N.F."/>
            <person name="Baker D."/>
            <person name="Gharbi K."/>
            <person name="Hall N."/>
            <person name="Watson M."/>
            <person name="Adriaenssens E.M."/>
            <person name="Foster-Nyarko E."/>
            <person name="Jarju S."/>
            <person name="Secka A."/>
            <person name="Antonio M."/>
            <person name="Oren A."/>
            <person name="Chaudhuri R.R."/>
            <person name="La Ragione R."/>
            <person name="Hildebrand F."/>
            <person name="Pallen M.J."/>
        </authorList>
    </citation>
    <scope>NUCLEOTIDE SEQUENCE</scope>
    <source>
        <strain evidence="2">ChiSjej5B23-16112</strain>
    </source>
</reference>
<dbReference type="EMBL" id="DYVY01000046">
    <property type="protein sequence ID" value="HJF93666.1"/>
    <property type="molecule type" value="Genomic_DNA"/>
</dbReference>
<feature type="transmembrane region" description="Helical" evidence="1">
    <location>
        <begin position="182"/>
        <end position="202"/>
    </location>
</feature>
<sequence length="214" mass="22813">MTYIENIFVCIAAPLLVAAFCMGRKYVGFFLFAFSGMGACLVSAYVNTFFAALYDASVFGATVEIAPVVEEAAKLLPLLFYLLVFEPEPEKIRPAVLTVAAGFATFENICYLIQHGAENLSFLLIRGFGTGAMHILCGAIVGCGLLYVWRQGWLKAAGTCGLLGAAVVFHGIYNLLIACGGLGQYVAYILPVLTVILGKAAGKFFSPLSGHLES</sequence>
<keyword evidence="1" id="KW-0812">Transmembrane</keyword>
<feature type="transmembrane region" description="Helical" evidence="1">
    <location>
        <begin position="6"/>
        <end position="22"/>
    </location>
</feature>
<dbReference type="InterPro" id="IPR026898">
    <property type="entry name" value="PrsW"/>
</dbReference>
<name>A0A921I196_9FIRM</name>
<keyword evidence="2" id="KW-0378">Hydrolase</keyword>
<feature type="transmembrane region" description="Helical" evidence="1">
    <location>
        <begin position="29"/>
        <end position="53"/>
    </location>
</feature>
<keyword evidence="2" id="KW-0645">Protease</keyword>
<accession>A0A921I196</accession>
<evidence type="ECO:0000313" key="2">
    <source>
        <dbReference type="EMBL" id="HJF93666.1"/>
    </source>
</evidence>